<dbReference type="Proteomes" id="UP000202958">
    <property type="component" value="Segment"/>
</dbReference>
<dbReference type="HAMAP" id="MF_04114">
    <property type="entry name" value="PORTAL_T4"/>
    <property type="match status" value="1"/>
</dbReference>
<comment type="function">
    <text evidence="1">Forms the portal vertex of the capsid. This portal plays critical roles in head assembly, genome packaging, neck/tail attachment, and genome ejection. The portal protein multimerizes as a single ring-shaped homododecamer arranged around a central channel. Binds to the terminase subunits to form the packaging machine.</text>
</comment>
<keyword evidence="1" id="KW-0946">Virion</keyword>
<dbReference type="InterPro" id="IPR010823">
    <property type="entry name" value="Portal_Gp20"/>
</dbReference>
<dbReference type="EMBL" id="KR052482">
    <property type="protein sequence ID" value="AKF13334.1"/>
    <property type="molecule type" value="Genomic_DNA"/>
</dbReference>
<name>A0A0F6WCF6_9CAUD</name>
<keyword evidence="1" id="KW-1242">Viral contractile tail ejection system</keyword>
<dbReference type="Pfam" id="PF07230">
    <property type="entry name" value="Portal_T4"/>
    <property type="match status" value="1"/>
</dbReference>
<accession>A0A0F6WCF6</accession>
<dbReference type="GO" id="GO:0019028">
    <property type="term" value="C:viral capsid"/>
    <property type="evidence" value="ECO:0007669"/>
    <property type="project" value="UniProtKB-UniRule"/>
</dbReference>
<reference evidence="3 4" key="1">
    <citation type="submission" date="2015-04" db="EMBL/GenBank/DDBJ databases">
        <authorList>
            <person name="Hodson T.S."/>
            <person name="Hyde J.R."/>
            <person name="Schouten J.T."/>
            <person name="Crockett J.T."/>
            <person name="Smith T.A."/>
            <person name="Merrill B.D."/>
            <person name="Crook M.B."/>
            <person name="Griffitts J.S."/>
            <person name="Burnett S.H."/>
            <person name="Grose J.H."/>
            <person name="Breakwell D.P."/>
        </authorList>
    </citation>
    <scope>NUCLEOTIDE SEQUENCE [LARGE SCALE GENOMIC DNA]</scope>
</reference>
<comment type="similarity">
    <text evidence="1">Belongs to the Tevenvirinae portal protein family.</text>
</comment>
<comment type="subunit">
    <text evidence="1">Homododecamer. Interacts with the large terminase subunit. Interacts with the major capsid protein. Interacts with the capsid vertex protein.</text>
</comment>
<keyword evidence="1" id="KW-0231">Viral genome packaging</keyword>
<dbReference type="GO" id="GO:0019076">
    <property type="term" value="P:viral release from host cell"/>
    <property type="evidence" value="ECO:0007669"/>
    <property type="project" value="UniProtKB-UniRule"/>
</dbReference>
<keyword evidence="4" id="KW-1185">Reference proteome</keyword>
<keyword evidence="1" id="KW-0118">Viral capsid assembly</keyword>
<dbReference type="GeneID" id="26638798"/>
<organism evidence="3 4">
    <name type="scientific">Sinorhizobium phage phiN3</name>
    <dbReference type="NCBI Taxonomy" id="1647405"/>
    <lineage>
        <taxon>Viruses</taxon>
        <taxon>Duplodnaviria</taxon>
        <taxon>Heunggongvirae</taxon>
        <taxon>Uroviricota</taxon>
        <taxon>Caudoviricetes</taxon>
        <taxon>Emdodecavirus</taxon>
        <taxon>Emdodecavirus N3</taxon>
    </lineage>
</organism>
<sequence>MAELFGFEIKRKTPIEEPHSFVERQEDDGAIAVAAGGSQATFVDLEGTAQTESDLIYKYRTMMLNAEVNSAVDDIVNEAINVTNNEAPVTIVVDDIPFTDGVKKKIIDEFNYCLQLLDFSNTGYEKFKQWYVDGRSNYHVIIDESQPKRGIIELRYIDSPKIRKIKEYEQVRDGQAYVKKLKNEYFLYLDNSNIQDMGKFTGGNVLQGLKIAKDSIISINSGLVNEKNTLVLSYLHQAYKALNQLRMLEDAAVIYRIARAPERRAFYIDVGNLPKAKADQYMRDMMTKHKNKLAYNAATGEIRDDRNFMTMTDDYWLPRREGGRGTEIQPLAAGANLGEMTDVEYMQKKLYKALRVPVSRLESDSMFNVGRSSEISRDEVKFSKFVRRLRNRFAMLFDRFLEKQLVLKGIITPEDWNEIKNKLRYDFQLDNHFEELKHIEVLRERVSLVNDILPLVEEGYFSKSYVKKHVLYQSEEEIEEIKKEKEEEKAEERENDLVDAVHQDAIRGDDEEEQGQGAPTTFTATLKPAAPTKPKEEKLK</sequence>
<comment type="subcellular location">
    <subcellularLocation>
        <location evidence="1">Virion</location>
    </subcellularLocation>
    <text evidence="1">Located at a unique 5-fold vertex of the icosahedral capsid.</text>
</comment>
<feature type="region of interest" description="Disordered" evidence="2">
    <location>
        <begin position="481"/>
        <end position="540"/>
    </location>
</feature>
<keyword evidence="1" id="KW-1188">Viral release from host cell</keyword>
<dbReference type="KEGG" id="vg:26638798"/>
<evidence type="ECO:0000313" key="4">
    <source>
        <dbReference type="Proteomes" id="UP000202958"/>
    </source>
</evidence>
<gene>
    <name evidence="3" type="ORF">PHIN3_69</name>
</gene>
<keyword evidence="1" id="KW-1171">Viral genome ejection through host cell envelope</keyword>
<feature type="compositionally biased region" description="Low complexity" evidence="2">
    <location>
        <begin position="518"/>
        <end position="532"/>
    </location>
</feature>
<evidence type="ECO:0000256" key="1">
    <source>
        <dbReference type="HAMAP-Rule" id="MF_04114"/>
    </source>
</evidence>
<keyword evidence="1" id="KW-1160">Virus entry into host cell</keyword>
<protein>
    <recommendedName>
        <fullName evidence="1">Portal protein</fullName>
    </recommendedName>
    <alternativeName>
        <fullName evidence="1">gp20</fullName>
    </alternativeName>
</protein>
<evidence type="ECO:0000313" key="3">
    <source>
        <dbReference type="EMBL" id="AKF13334.1"/>
    </source>
</evidence>
<dbReference type="OrthoDB" id="2332at10239"/>
<keyword evidence="1" id="KW-0167">Capsid protein</keyword>
<dbReference type="GO" id="GO:0099000">
    <property type="term" value="P:symbiont genome ejection through host cell envelope, contractile tail mechanism"/>
    <property type="evidence" value="ECO:0007669"/>
    <property type="project" value="UniProtKB-UniRule"/>
</dbReference>
<evidence type="ECO:0000256" key="2">
    <source>
        <dbReference type="SAM" id="MobiDB-lite"/>
    </source>
</evidence>
<dbReference type="GO" id="GO:0019072">
    <property type="term" value="P:viral genome packaging"/>
    <property type="evidence" value="ECO:0007669"/>
    <property type="project" value="UniProtKB-UniRule"/>
</dbReference>
<feature type="compositionally biased region" description="Basic and acidic residues" evidence="2">
    <location>
        <begin position="481"/>
        <end position="508"/>
    </location>
</feature>
<keyword evidence="1" id="KW-1162">Viral penetration into host cytoplasm</keyword>
<proteinExistence type="inferred from homology"/>
<dbReference type="RefSeq" id="YP_009212309.1">
    <property type="nucleotide sequence ID" value="NC_028945.1"/>
</dbReference>